<dbReference type="PANTHER" id="PTHR47287:SF9">
    <property type="entry name" value="ZINC FINGER PROTEIN 4-LIKE"/>
    <property type="match status" value="1"/>
</dbReference>
<sequence>MESPSPNGNSQAISDVSSKNLEKKTSPSPNPSRSTEEIIEESIRENNTSRIPEPLDDREYGCKYCSKKFSNKQALGGHQNAHKIERAVEKSARDQEHGNHFGYFGGNPSYHGITPTPFVGSFNRSHEFMNRAIINSPYMSPHDGVHVGYYARPGLPMVGEPYGPRPYLGFNNAYSGWALSAPRAPQFTPHPSYMQNHALNLPFPTIDSGSSNARTISEGLPTFTGSRFRLDGNLGGENNNRINVPENLQLEDSNLDLSLKL</sequence>
<keyword evidence="3 6" id="KW-0863">Zinc-finger</keyword>
<evidence type="ECO:0000259" key="8">
    <source>
        <dbReference type="PROSITE" id="PS50157"/>
    </source>
</evidence>
<dbReference type="Proteomes" id="UP000826271">
    <property type="component" value="Unassembled WGS sequence"/>
</dbReference>
<keyword evidence="10" id="KW-1185">Reference proteome</keyword>
<dbReference type="PANTHER" id="PTHR47287">
    <property type="entry name" value="C2H2 AND C2HC ZINC FINGERS SUPERFAMILY PROTEIN"/>
    <property type="match status" value="1"/>
</dbReference>
<evidence type="ECO:0000256" key="7">
    <source>
        <dbReference type="SAM" id="MobiDB-lite"/>
    </source>
</evidence>
<keyword evidence="5" id="KW-0539">Nucleus</keyword>
<dbReference type="InterPro" id="IPR013087">
    <property type="entry name" value="Znf_C2H2_type"/>
</dbReference>
<dbReference type="PROSITE" id="PS50157">
    <property type="entry name" value="ZINC_FINGER_C2H2_2"/>
    <property type="match status" value="1"/>
</dbReference>
<evidence type="ECO:0000256" key="4">
    <source>
        <dbReference type="ARBA" id="ARBA00022833"/>
    </source>
</evidence>
<keyword evidence="2" id="KW-0479">Metal-binding</keyword>
<protein>
    <recommendedName>
        <fullName evidence="8">C2H2-type domain-containing protein</fullName>
    </recommendedName>
</protein>
<accession>A0AAV6WZ38</accession>
<evidence type="ECO:0000313" key="9">
    <source>
        <dbReference type="EMBL" id="KAG8372173.1"/>
    </source>
</evidence>
<feature type="compositionally biased region" description="Polar residues" evidence="7">
    <location>
        <begin position="1"/>
        <end position="19"/>
    </location>
</feature>
<dbReference type="Gene3D" id="3.30.160.60">
    <property type="entry name" value="Classic Zinc Finger"/>
    <property type="match status" value="1"/>
</dbReference>
<name>A0AAV6WZ38_9LAMI</name>
<dbReference type="GO" id="GO:0009788">
    <property type="term" value="P:negative regulation of abscisic acid-activated signaling pathway"/>
    <property type="evidence" value="ECO:0007669"/>
    <property type="project" value="InterPro"/>
</dbReference>
<dbReference type="EMBL" id="WHWC01000012">
    <property type="protein sequence ID" value="KAG8372173.1"/>
    <property type="molecule type" value="Genomic_DNA"/>
</dbReference>
<dbReference type="SUPFAM" id="SSF57667">
    <property type="entry name" value="beta-beta-alpha zinc fingers"/>
    <property type="match status" value="1"/>
</dbReference>
<proteinExistence type="predicted"/>
<feature type="region of interest" description="Disordered" evidence="7">
    <location>
        <begin position="1"/>
        <end position="54"/>
    </location>
</feature>
<organism evidence="9 10">
    <name type="scientific">Buddleja alternifolia</name>
    <dbReference type="NCBI Taxonomy" id="168488"/>
    <lineage>
        <taxon>Eukaryota</taxon>
        <taxon>Viridiplantae</taxon>
        <taxon>Streptophyta</taxon>
        <taxon>Embryophyta</taxon>
        <taxon>Tracheophyta</taxon>
        <taxon>Spermatophyta</taxon>
        <taxon>Magnoliopsida</taxon>
        <taxon>eudicotyledons</taxon>
        <taxon>Gunneridae</taxon>
        <taxon>Pentapetalae</taxon>
        <taxon>asterids</taxon>
        <taxon>lamiids</taxon>
        <taxon>Lamiales</taxon>
        <taxon>Scrophulariaceae</taxon>
        <taxon>Buddlejeae</taxon>
        <taxon>Buddleja</taxon>
    </lineage>
</organism>
<keyword evidence="4" id="KW-0862">Zinc</keyword>
<evidence type="ECO:0000313" key="10">
    <source>
        <dbReference type="Proteomes" id="UP000826271"/>
    </source>
</evidence>
<dbReference type="GO" id="GO:0008270">
    <property type="term" value="F:zinc ion binding"/>
    <property type="evidence" value="ECO:0007669"/>
    <property type="project" value="UniProtKB-KW"/>
</dbReference>
<evidence type="ECO:0000256" key="2">
    <source>
        <dbReference type="ARBA" id="ARBA00022723"/>
    </source>
</evidence>
<feature type="domain" description="C2H2-type" evidence="8">
    <location>
        <begin position="60"/>
        <end position="87"/>
    </location>
</feature>
<evidence type="ECO:0000256" key="3">
    <source>
        <dbReference type="ARBA" id="ARBA00022771"/>
    </source>
</evidence>
<dbReference type="GO" id="GO:0005634">
    <property type="term" value="C:nucleus"/>
    <property type="evidence" value="ECO:0007669"/>
    <property type="project" value="UniProtKB-SubCell"/>
</dbReference>
<comment type="subcellular location">
    <subcellularLocation>
        <location evidence="1">Nucleus</location>
    </subcellularLocation>
</comment>
<dbReference type="PROSITE" id="PS00028">
    <property type="entry name" value="ZINC_FINGER_C2H2_1"/>
    <property type="match status" value="1"/>
</dbReference>
<evidence type="ECO:0000256" key="1">
    <source>
        <dbReference type="ARBA" id="ARBA00004123"/>
    </source>
</evidence>
<dbReference type="AlphaFoldDB" id="A0AAV6WZ38"/>
<evidence type="ECO:0000256" key="6">
    <source>
        <dbReference type="PROSITE-ProRule" id="PRU00042"/>
    </source>
</evidence>
<dbReference type="InterPro" id="IPR036236">
    <property type="entry name" value="Znf_C2H2_sf"/>
</dbReference>
<reference evidence="9" key="1">
    <citation type="submission" date="2019-10" db="EMBL/GenBank/DDBJ databases">
        <authorList>
            <person name="Zhang R."/>
            <person name="Pan Y."/>
            <person name="Wang J."/>
            <person name="Ma R."/>
            <person name="Yu S."/>
        </authorList>
    </citation>
    <scope>NUCLEOTIDE SEQUENCE</scope>
    <source>
        <strain evidence="9">LA-IB0</strain>
        <tissue evidence="9">Leaf</tissue>
    </source>
</reference>
<comment type="caution">
    <text evidence="9">The sequence shown here is derived from an EMBL/GenBank/DDBJ whole genome shotgun (WGS) entry which is preliminary data.</text>
</comment>
<gene>
    <name evidence="9" type="ORF">BUALT_Bualt12G0038900</name>
</gene>
<dbReference type="InterPro" id="IPR044246">
    <property type="entry name" value="ZFP3-like"/>
</dbReference>
<evidence type="ECO:0000256" key="5">
    <source>
        <dbReference type="ARBA" id="ARBA00023242"/>
    </source>
</evidence>